<dbReference type="EMBL" id="JANDBC010000001">
    <property type="protein sequence ID" value="MCP9291684.1"/>
    <property type="molecule type" value="Genomic_DNA"/>
</dbReference>
<dbReference type="Proteomes" id="UP001139125">
    <property type="component" value="Unassembled WGS sequence"/>
</dbReference>
<dbReference type="Gene3D" id="3.10.180.10">
    <property type="entry name" value="2,3-Dihydroxybiphenyl 1,2-Dioxygenase, domain 1"/>
    <property type="match status" value="2"/>
</dbReference>
<keyword evidence="3" id="KW-1185">Reference proteome</keyword>
<feature type="domain" description="VOC" evidence="1">
    <location>
        <begin position="6"/>
        <end position="130"/>
    </location>
</feature>
<reference evidence="2" key="1">
    <citation type="submission" date="2022-06" db="EMBL/GenBank/DDBJ databases">
        <title>Gracilimonas sp. CAU 1638 isolated from sea sediment.</title>
        <authorList>
            <person name="Kim W."/>
        </authorList>
    </citation>
    <scope>NUCLEOTIDE SEQUENCE</scope>
    <source>
        <strain evidence="2">CAU 1638</strain>
    </source>
</reference>
<evidence type="ECO:0000313" key="2">
    <source>
        <dbReference type="EMBL" id="MCP9291684.1"/>
    </source>
</evidence>
<proteinExistence type="predicted"/>
<dbReference type="PANTHER" id="PTHR36110">
    <property type="entry name" value="RING-CLEAVING DIOXYGENASE MHQE-RELATED"/>
    <property type="match status" value="1"/>
</dbReference>
<evidence type="ECO:0000313" key="3">
    <source>
        <dbReference type="Proteomes" id="UP001139125"/>
    </source>
</evidence>
<comment type="caution">
    <text evidence="2">The sequence shown here is derived from an EMBL/GenBank/DDBJ whole genome shotgun (WGS) entry which is preliminary data.</text>
</comment>
<evidence type="ECO:0000259" key="1">
    <source>
        <dbReference type="PROSITE" id="PS51819"/>
    </source>
</evidence>
<dbReference type="InterPro" id="IPR052537">
    <property type="entry name" value="Extradiol_RC_dioxygenase"/>
</dbReference>
<dbReference type="RefSeq" id="WP_255134547.1">
    <property type="nucleotide sequence ID" value="NZ_JANDBC010000001.1"/>
</dbReference>
<dbReference type="PANTHER" id="PTHR36110:SF4">
    <property type="entry name" value="RING-CLEAVING DIOXYGENASE MHQA-RELATED"/>
    <property type="match status" value="1"/>
</dbReference>
<name>A0A9X2L3M2_9BACT</name>
<accession>A0A9X2L3M2</accession>
<dbReference type="SUPFAM" id="SSF54593">
    <property type="entry name" value="Glyoxalase/Bleomycin resistance protein/Dihydroxybiphenyl dioxygenase"/>
    <property type="match status" value="1"/>
</dbReference>
<dbReference type="InterPro" id="IPR029068">
    <property type="entry name" value="Glyas_Bleomycin-R_OHBP_Dase"/>
</dbReference>
<gene>
    <name evidence="2" type="ORF">NM125_08845</name>
</gene>
<feature type="domain" description="VOC" evidence="1">
    <location>
        <begin position="152"/>
        <end position="270"/>
    </location>
</feature>
<protein>
    <submittedName>
        <fullName evidence="2">VOC family protein</fullName>
    </submittedName>
</protein>
<dbReference type="PROSITE" id="PS51819">
    <property type="entry name" value="VOC"/>
    <property type="match status" value="2"/>
</dbReference>
<sequence>MKHQKGIHHITALAGDAQRNAEFYTQVLGMRLVKKSVNQDDPGTYHLFYGNQSANPGSSLTFFPWPNAVQGKAGTGEVVNVALQVPEGTQDYWESRLTDHGVDYTMEDIFGRTALRFSDPDGMELDLVFEGQAKEKVENVDYIVHFDKTIQGFWGARMYLTEREHTEKLLNELFEFEQVANEGNLYLYQTDAEIGHSVIIEVADAPIHGQNGRGIVHHIAFRTENKEELDQLREQVDKRGLHPTQIIDRHWFNSVYYRVPAGVLFEMASDDPGYTVDEEFEHLGEHLILPPWLENKRDRIEEILPGIRVPSKATS</sequence>
<dbReference type="InterPro" id="IPR037523">
    <property type="entry name" value="VOC_core"/>
</dbReference>
<organism evidence="2 3">
    <name type="scientific">Gracilimonas sediminicola</name>
    <dbReference type="NCBI Taxonomy" id="2952158"/>
    <lineage>
        <taxon>Bacteria</taxon>
        <taxon>Pseudomonadati</taxon>
        <taxon>Balneolota</taxon>
        <taxon>Balneolia</taxon>
        <taxon>Balneolales</taxon>
        <taxon>Balneolaceae</taxon>
        <taxon>Gracilimonas</taxon>
    </lineage>
</organism>
<dbReference type="Pfam" id="PF00903">
    <property type="entry name" value="Glyoxalase"/>
    <property type="match status" value="2"/>
</dbReference>
<dbReference type="AlphaFoldDB" id="A0A9X2L3M2"/>
<dbReference type="InterPro" id="IPR004360">
    <property type="entry name" value="Glyas_Fos-R_dOase_dom"/>
</dbReference>